<proteinExistence type="predicted"/>
<gene>
    <name evidence="1" type="ORF">LCGC14_2955040</name>
</gene>
<sequence>METLAPPKIINASIESKRLMIWYASGIKHEFKPVSASPAHRASMVEKAVKAIRAKGY</sequence>
<protein>
    <submittedName>
        <fullName evidence="1">Uncharacterized protein</fullName>
    </submittedName>
</protein>
<accession>A0A0F9A595</accession>
<organism evidence="1">
    <name type="scientific">marine sediment metagenome</name>
    <dbReference type="NCBI Taxonomy" id="412755"/>
    <lineage>
        <taxon>unclassified sequences</taxon>
        <taxon>metagenomes</taxon>
        <taxon>ecological metagenomes</taxon>
    </lineage>
</organism>
<name>A0A0F9A595_9ZZZZ</name>
<evidence type="ECO:0000313" key="1">
    <source>
        <dbReference type="EMBL" id="KKK67341.1"/>
    </source>
</evidence>
<dbReference type="EMBL" id="LAZR01059662">
    <property type="protein sequence ID" value="KKK67341.1"/>
    <property type="molecule type" value="Genomic_DNA"/>
</dbReference>
<dbReference type="AlphaFoldDB" id="A0A0F9A595"/>
<comment type="caution">
    <text evidence="1">The sequence shown here is derived from an EMBL/GenBank/DDBJ whole genome shotgun (WGS) entry which is preliminary data.</text>
</comment>
<reference evidence="1" key="1">
    <citation type="journal article" date="2015" name="Nature">
        <title>Complex archaea that bridge the gap between prokaryotes and eukaryotes.</title>
        <authorList>
            <person name="Spang A."/>
            <person name="Saw J.H."/>
            <person name="Jorgensen S.L."/>
            <person name="Zaremba-Niedzwiedzka K."/>
            <person name="Martijn J."/>
            <person name="Lind A.E."/>
            <person name="van Eijk R."/>
            <person name="Schleper C."/>
            <person name="Guy L."/>
            <person name="Ettema T.J."/>
        </authorList>
    </citation>
    <scope>NUCLEOTIDE SEQUENCE</scope>
</reference>